<evidence type="ECO:0000313" key="2">
    <source>
        <dbReference type="Proteomes" id="UP001251085"/>
    </source>
</evidence>
<evidence type="ECO:0008006" key="3">
    <source>
        <dbReference type="Google" id="ProtNLM"/>
    </source>
</evidence>
<organism evidence="1 2">
    <name type="scientific">Paracoccus broussonetiae</name>
    <dbReference type="NCBI Taxonomy" id="3075834"/>
    <lineage>
        <taxon>Bacteria</taxon>
        <taxon>Pseudomonadati</taxon>
        <taxon>Pseudomonadota</taxon>
        <taxon>Alphaproteobacteria</taxon>
        <taxon>Rhodobacterales</taxon>
        <taxon>Paracoccaceae</taxon>
        <taxon>Paracoccus</taxon>
    </lineage>
</organism>
<accession>A0ABU3EAB1</accession>
<reference evidence="2" key="1">
    <citation type="submission" date="2023-07" db="EMBL/GenBank/DDBJ databases">
        <title>Characterization of two Paracoccaceae strains isolated from Phycosphere and proposal of Xinfangfangia lacusdiani sp. nov.</title>
        <authorList>
            <person name="Deng Y."/>
            <person name="Zhang Y.Q."/>
        </authorList>
    </citation>
    <scope>NUCLEOTIDE SEQUENCE [LARGE SCALE GENOMIC DNA]</scope>
    <source>
        <strain evidence="2">CPCC 101403</strain>
    </source>
</reference>
<keyword evidence="2" id="KW-1185">Reference proteome</keyword>
<evidence type="ECO:0000313" key="1">
    <source>
        <dbReference type="EMBL" id="MDT1061163.1"/>
    </source>
</evidence>
<dbReference type="Proteomes" id="UP001251085">
    <property type="component" value="Unassembled WGS sequence"/>
</dbReference>
<dbReference type="EMBL" id="JAVRQI010000003">
    <property type="protein sequence ID" value="MDT1061163.1"/>
    <property type="molecule type" value="Genomic_DNA"/>
</dbReference>
<protein>
    <recommendedName>
        <fullName evidence="3">Anti-sigma factor NepR domain-containing protein</fullName>
    </recommendedName>
</protein>
<gene>
    <name evidence="1" type="ORF">RM190_04780</name>
</gene>
<sequence>MTNTTKHGGAAFRAPVETDRLKALLLQTICGDYRAEAEASETLRALFPDLIREVLAARGAA</sequence>
<proteinExistence type="predicted"/>
<comment type="caution">
    <text evidence="1">The sequence shown here is derived from an EMBL/GenBank/DDBJ whole genome shotgun (WGS) entry which is preliminary data.</text>
</comment>
<name>A0ABU3EAB1_9RHOB</name>
<dbReference type="RefSeq" id="WP_311758267.1">
    <property type="nucleotide sequence ID" value="NZ_JAVRQI010000003.1"/>
</dbReference>